<dbReference type="Gene3D" id="3.40.50.720">
    <property type="entry name" value="NAD(P)-binding Rossmann-like Domain"/>
    <property type="match status" value="1"/>
</dbReference>
<dbReference type="EMBL" id="JBHSSM010000023">
    <property type="protein sequence ID" value="MFC6315957.1"/>
    <property type="molecule type" value="Genomic_DNA"/>
</dbReference>
<dbReference type="Proteomes" id="UP001596310">
    <property type="component" value="Unassembled WGS sequence"/>
</dbReference>
<proteinExistence type="predicted"/>
<comment type="caution">
    <text evidence="2">The sequence shown here is derived from an EMBL/GenBank/DDBJ whole genome shotgun (WGS) entry which is preliminary data.</text>
</comment>
<dbReference type="PANTHER" id="PTHR43355">
    <property type="entry name" value="FLAVIN REDUCTASE (NADPH)"/>
    <property type="match status" value="1"/>
</dbReference>
<dbReference type="InterPro" id="IPR051606">
    <property type="entry name" value="Polyketide_Oxido-like"/>
</dbReference>
<evidence type="ECO:0000313" key="2">
    <source>
        <dbReference type="EMBL" id="MFC6315957.1"/>
    </source>
</evidence>
<dbReference type="Pfam" id="PF13460">
    <property type="entry name" value="NAD_binding_10"/>
    <property type="match status" value="1"/>
</dbReference>
<dbReference type="InterPro" id="IPR016040">
    <property type="entry name" value="NAD(P)-bd_dom"/>
</dbReference>
<evidence type="ECO:0000259" key="1">
    <source>
        <dbReference type="Pfam" id="PF13460"/>
    </source>
</evidence>
<evidence type="ECO:0000313" key="3">
    <source>
        <dbReference type="Proteomes" id="UP001596310"/>
    </source>
</evidence>
<protein>
    <submittedName>
        <fullName evidence="2">NAD(P)H-binding protein</fullName>
    </submittedName>
</protein>
<accession>A0ABW1UPU6</accession>
<reference evidence="3" key="1">
    <citation type="journal article" date="2019" name="Int. J. Syst. Evol. Microbiol.">
        <title>The Global Catalogue of Microorganisms (GCM) 10K type strain sequencing project: providing services to taxonomists for standard genome sequencing and annotation.</title>
        <authorList>
            <consortium name="The Broad Institute Genomics Platform"/>
            <consortium name="The Broad Institute Genome Sequencing Center for Infectious Disease"/>
            <person name="Wu L."/>
            <person name="Ma J."/>
        </authorList>
    </citation>
    <scope>NUCLEOTIDE SEQUENCE [LARGE SCALE GENOMIC DNA]</scope>
    <source>
        <strain evidence="3">CCM 8897</strain>
    </source>
</reference>
<dbReference type="PANTHER" id="PTHR43355:SF2">
    <property type="entry name" value="FLAVIN REDUCTASE (NADPH)"/>
    <property type="match status" value="1"/>
</dbReference>
<keyword evidence="3" id="KW-1185">Reference proteome</keyword>
<name>A0ABW1UPU6_9LACO</name>
<gene>
    <name evidence="2" type="ORF">ACFQHW_10325</name>
</gene>
<sequence length="211" mass="23350">MKKVLILGAHGQIARLVTARLLAETADIQLTLYLRHSERLTNPDPRRVAIIDGDVNDLPTLNQAVAGQDLVYANLGGEFEPLARKIVQTMTANQVNRLIYVTGLGLYHEVPGEFGRWVEASIGTPVMDDTRRAAALIEQSDLNYTIIRAAYMNDDPQINYELTEKGEPFKGTIISRASLADLIVKIIRDPQLHQFASLGVDQPGTDGDRPY</sequence>
<dbReference type="SUPFAM" id="SSF51735">
    <property type="entry name" value="NAD(P)-binding Rossmann-fold domains"/>
    <property type="match status" value="1"/>
</dbReference>
<dbReference type="RefSeq" id="WP_125601492.1">
    <property type="nucleotide sequence ID" value="NZ_JBHSSM010000023.1"/>
</dbReference>
<organism evidence="2 3">
    <name type="scientific">Lapidilactobacillus achengensis</name>
    <dbReference type="NCBI Taxonomy" id="2486000"/>
    <lineage>
        <taxon>Bacteria</taxon>
        <taxon>Bacillati</taxon>
        <taxon>Bacillota</taxon>
        <taxon>Bacilli</taxon>
        <taxon>Lactobacillales</taxon>
        <taxon>Lactobacillaceae</taxon>
        <taxon>Lapidilactobacillus</taxon>
    </lineage>
</organism>
<dbReference type="InterPro" id="IPR036291">
    <property type="entry name" value="NAD(P)-bd_dom_sf"/>
</dbReference>
<feature type="domain" description="NAD(P)-binding" evidence="1">
    <location>
        <begin position="8"/>
        <end position="190"/>
    </location>
</feature>